<comment type="similarity">
    <text evidence="2">Belongs to the binding-protein-dependent transport system permease family. FecCD subfamily.</text>
</comment>
<evidence type="ECO:0000256" key="2">
    <source>
        <dbReference type="ARBA" id="ARBA00007935"/>
    </source>
</evidence>
<evidence type="ECO:0000256" key="8">
    <source>
        <dbReference type="SAM" id="Phobius"/>
    </source>
</evidence>
<dbReference type="EMBL" id="SMKY01000502">
    <property type="protein sequence ID" value="TDD60815.1"/>
    <property type="molecule type" value="Genomic_DNA"/>
</dbReference>
<keyword evidence="4" id="KW-1003">Cell membrane</keyword>
<organism evidence="9 10">
    <name type="scientific">Actinomadura darangshiensis</name>
    <dbReference type="NCBI Taxonomy" id="705336"/>
    <lineage>
        <taxon>Bacteria</taxon>
        <taxon>Bacillati</taxon>
        <taxon>Actinomycetota</taxon>
        <taxon>Actinomycetes</taxon>
        <taxon>Streptosporangiales</taxon>
        <taxon>Thermomonosporaceae</taxon>
        <taxon>Actinomadura</taxon>
    </lineage>
</organism>
<proteinExistence type="inferred from homology"/>
<feature type="transmembrane region" description="Helical" evidence="8">
    <location>
        <begin position="12"/>
        <end position="34"/>
    </location>
</feature>
<comment type="caution">
    <text evidence="9">The sequence shown here is derived from an EMBL/GenBank/DDBJ whole genome shotgun (WGS) entry which is preliminary data.</text>
</comment>
<dbReference type="Pfam" id="PF01032">
    <property type="entry name" value="FecCD"/>
    <property type="match status" value="1"/>
</dbReference>
<dbReference type="SUPFAM" id="SSF81345">
    <property type="entry name" value="ABC transporter involved in vitamin B12 uptake, BtuC"/>
    <property type="match status" value="1"/>
</dbReference>
<feature type="non-terminal residue" evidence="9">
    <location>
        <position position="91"/>
    </location>
</feature>
<reference evidence="9 10" key="1">
    <citation type="submission" date="2019-03" db="EMBL/GenBank/DDBJ databases">
        <title>Draft genome sequences of novel Actinobacteria.</title>
        <authorList>
            <person name="Sahin N."/>
            <person name="Ay H."/>
            <person name="Saygin H."/>
        </authorList>
    </citation>
    <scope>NUCLEOTIDE SEQUENCE [LARGE SCALE GENOMIC DNA]</scope>
    <source>
        <strain evidence="9 10">DSM 45941</strain>
    </source>
</reference>
<name>A0A4R4ZQ20_9ACTN</name>
<evidence type="ECO:0000256" key="4">
    <source>
        <dbReference type="ARBA" id="ARBA00022475"/>
    </source>
</evidence>
<feature type="transmembrane region" description="Helical" evidence="8">
    <location>
        <begin position="72"/>
        <end position="89"/>
    </location>
</feature>
<dbReference type="InterPro" id="IPR000522">
    <property type="entry name" value="ABC_transptr_permease_BtuC"/>
</dbReference>
<evidence type="ECO:0000256" key="6">
    <source>
        <dbReference type="ARBA" id="ARBA00022989"/>
    </source>
</evidence>
<evidence type="ECO:0000256" key="3">
    <source>
        <dbReference type="ARBA" id="ARBA00022448"/>
    </source>
</evidence>
<dbReference type="GO" id="GO:0005886">
    <property type="term" value="C:plasma membrane"/>
    <property type="evidence" value="ECO:0007669"/>
    <property type="project" value="UniProtKB-SubCell"/>
</dbReference>
<keyword evidence="5 8" id="KW-0812">Transmembrane</keyword>
<keyword evidence="7 8" id="KW-0472">Membrane</keyword>
<sequence>MRSRARLRVVPFVVALALLVVTLLAGVLVGSAGLPVSGVLKALADRIPFVHVDSGFGVIDENVLFQLRVPRALMAALVGGMLAVAGAGYQG</sequence>
<gene>
    <name evidence="9" type="ORF">E1293_45445</name>
</gene>
<dbReference type="InterPro" id="IPR037294">
    <property type="entry name" value="ABC_BtuC-like"/>
</dbReference>
<keyword evidence="10" id="KW-1185">Reference proteome</keyword>
<accession>A0A4R4ZQ20</accession>
<keyword evidence="3" id="KW-0813">Transport</keyword>
<evidence type="ECO:0000313" key="10">
    <source>
        <dbReference type="Proteomes" id="UP000295578"/>
    </source>
</evidence>
<evidence type="ECO:0000256" key="1">
    <source>
        <dbReference type="ARBA" id="ARBA00004651"/>
    </source>
</evidence>
<evidence type="ECO:0000256" key="7">
    <source>
        <dbReference type="ARBA" id="ARBA00023136"/>
    </source>
</evidence>
<evidence type="ECO:0000313" key="9">
    <source>
        <dbReference type="EMBL" id="TDD60815.1"/>
    </source>
</evidence>
<protein>
    <submittedName>
        <fullName evidence="9">Iron ABC transporter permease</fullName>
    </submittedName>
</protein>
<dbReference type="GO" id="GO:0022857">
    <property type="term" value="F:transmembrane transporter activity"/>
    <property type="evidence" value="ECO:0007669"/>
    <property type="project" value="InterPro"/>
</dbReference>
<evidence type="ECO:0000256" key="5">
    <source>
        <dbReference type="ARBA" id="ARBA00022692"/>
    </source>
</evidence>
<dbReference type="RefSeq" id="WP_165978705.1">
    <property type="nucleotide sequence ID" value="NZ_SMKY01000502.1"/>
</dbReference>
<comment type="subcellular location">
    <subcellularLocation>
        <location evidence="1">Cell membrane</location>
        <topology evidence="1">Multi-pass membrane protein</topology>
    </subcellularLocation>
</comment>
<dbReference type="Proteomes" id="UP000295578">
    <property type="component" value="Unassembled WGS sequence"/>
</dbReference>
<keyword evidence="6 8" id="KW-1133">Transmembrane helix</keyword>
<dbReference type="Gene3D" id="1.10.3470.10">
    <property type="entry name" value="ABC transporter involved in vitamin B12 uptake, BtuC"/>
    <property type="match status" value="1"/>
</dbReference>
<dbReference type="AlphaFoldDB" id="A0A4R4ZQ20"/>